<dbReference type="EMBL" id="JANSHE010002631">
    <property type="protein sequence ID" value="KAJ2990452.1"/>
    <property type="molecule type" value="Genomic_DNA"/>
</dbReference>
<dbReference type="Proteomes" id="UP001144978">
    <property type="component" value="Unassembled WGS sequence"/>
</dbReference>
<organism evidence="1 2">
    <name type="scientific">Trametes sanguinea</name>
    <dbReference type="NCBI Taxonomy" id="158606"/>
    <lineage>
        <taxon>Eukaryota</taxon>
        <taxon>Fungi</taxon>
        <taxon>Dikarya</taxon>
        <taxon>Basidiomycota</taxon>
        <taxon>Agaricomycotina</taxon>
        <taxon>Agaricomycetes</taxon>
        <taxon>Polyporales</taxon>
        <taxon>Polyporaceae</taxon>
        <taxon>Trametes</taxon>
    </lineage>
</organism>
<keyword evidence="2" id="KW-1185">Reference proteome</keyword>
<evidence type="ECO:0000313" key="2">
    <source>
        <dbReference type="Proteomes" id="UP001144978"/>
    </source>
</evidence>
<accession>A0ACC1PEU3</accession>
<gene>
    <name evidence="1" type="ORF">NUW54_g8465</name>
</gene>
<reference evidence="1" key="1">
    <citation type="submission" date="2022-08" db="EMBL/GenBank/DDBJ databases">
        <title>Genome Sequence of Pycnoporus sanguineus.</title>
        <authorList>
            <person name="Buettner E."/>
        </authorList>
    </citation>
    <scope>NUCLEOTIDE SEQUENCE</scope>
    <source>
        <strain evidence="1">CG-C14</strain>
    </source>
</reference>
<evidence type="ECO:0000313" key="1">
    <source>
        <dbReference type="EMBL" id="KAJ2990452.1"/>
    </source>
</evidence>
<comment type="caution">
    <text evidence="1">The sequence shown here is derived from an EMBL/GenBank/DDBJ whole genome shotgun (WGS) entry which is preliminary data.</text>
</comment>
<protein>
    <submittedName>
        <fullName evidence="1">Uncharacterized protein</fullName>
    </submittedName>
</protein>
<name>A0ACC1PEU3_9APHY</name>
<sequence length="364" mass="39626">MASLTSIASLLDEARVPQSLGAWLVGTFLSILGDGMLLQQTMRYYRLYPNDPYFLKIWVFLAVYYYLITYYYNPVVFTKNVPWTTALVPLFGPIANAIAECFFARRVFLVGRQYRVIAFSGYIMVLVSCGLYIAQTVQVFELHSIVATVGAGGWLPPTGAAFLLAGDVQLTATLVYFLQRGRSGIKRTDSMVNTLIMYAISTGSLVCVINTVSLILALVFPHQVLYAAANMVGNTTTPLLSRMSPSSSIASSSEVLTAITDASASLNTRALVRARGELDDTHFDTGVVLSDGRGQMRAVKPVELPLRSMVFARETSGTQLTTTTSAFYDSQTDGTAAEQDENHKTVPNSEVIMGHSGINVLTTV</sequence>
<proteinExistence type="predicted"/>